<feature type="region of interest" description="Disordered" evidence="1">
    <location>
        <begin position="144"/>
        <end position="168"/>
    </location>
</feature>
<evidence type="ECO:0000313" key="2">
    <source>
        <dbReference type="EMBL" id="PTW35152.1"/>
    </source>
</evidence>
<gene>
    <name evidence="2" type="ORF">C8N38_1382</name>
</gene>
<dbReference type="Proteomes" id="UP000244037">
    <property type="component" value="Unassembled WGS sequence"/>
</dbReference>
<dbReference type="AlphaFoldDB" id="A0A8E2VHL7"/>
<evidence type="ECO:0000256" key="1">
    <source>
        <dbReference type="SAM" id="MobiDB-lite"/>
    </source>
</evidence>
<evidence type="ECO:0000313" key="3">
    <source>
        <dbReference type="Proteomes" id="UP000244037"/>
    </source>
</evidence>
<comment type="caution">
    <text evidence="2">The sequence shown here is derived from an EMBL/GenBank/DDBJ whole genome shotgun (WGS) entry which is preliminary data.</text>
</comment>
<dbReference type="EMBL" id="QAYC01000038">
    <property type="protein sequence ID" value="PTW35152.1"/>
    <property type="molecule type" value="Genomic_DNA"/>
</dbReference>
<protein>
    <submittedName>
        <fullName evidence="2">Uncharacterized protein</fullName>
    </submittedName>
</protein>
<organism evidence="2 3">
    <name type="scientific">Rhodovulum kholense</name>
    <dbReference type="NCBI Taxonomy" id="453584"/>
    <lineage>
        <taxon>Bacteria</taxon>
        <taxon>Pseudomonadati</taxon>
        <taxon>Pseudomonadota</taxon>
        <taxon>Alphaproteobacteria</taxon>
        <taxon>Rhodobacterales</taxon>
        <taxon>Paracoccaceae</taxon>
        <taxon>Rhodovulum</taxon>
    </lineage>
</organism>
<dbReference type="RefSeq" id="WP_108029032.1">
    <property type="nucleotide sequence ID" value="NZ_QAYC01000038.1"/>
</dbReference>
<sequence length="168" mass="17499">MPGTLTIGQLIAQARTAPAASVLDNPLLNRVARHPAIKMALLLQSANADIATILNNPGYRTITGLLNHPAAQQIIADSNLLYGRQTGLAGLKSLFTPGKYGVKFDSSELLPGLSDVLSIAAGHPVDAAAVTPEEAASILDGYQAREEEEETARSEVTAGERAGGGCRE</sequence>
<keyword evidence="3" id="KW-1185">Reference proteome</keyword>
<accession>A0A8E2VHL7</accession>
<proteinExistence type="predicted"/>
<name>A0A8E2VHL7_9RHOB</name>
<reference evidence="2 3" key="1">
    <citation type="submission" date="2018-04" db="EMBL/GenBank/DDBJ databases">
        <title>Genomic Encyclopedia of Archaeal and Bacterial Type Strains, Phase II (KMG-II): from individual species to whole genera.</title>
        <authorList>
            <person name="Goeker M."/>
        </authorList>
    </citation>
    <scope>NUCLEOTIDE SEQUENCE [LARGE SCALE GENOMIC DNA]</scope>
    <source>
        <strain evidence="2 3">DSM 19783</strain>
    </source>
</reference>